<dbReference type="AlphaFoldDB" id="C1GFN3"/>
<feature type="region of interest" description="Disordered" evidence="1">
    <location>
        <begin position="387"/>
        <end position="456"/>
    </location>
</feature>
<gene>
    <name evidence="2" type="ORF">PADG_06069</name>
</gene>
<evidence type="ECO:0000313" key="3">
    <source>
        <dbReference type="Proteomes" id="UP000001628"/>
    </source>
</evidence>
<dbReference type="InParanoid" id="C1GFN3"/>
<dbReference type="VEuPathDB" id="FungiDB:PADG_06069"/>
<protein>
    <submittedName>
        <fullName evidence="2">Uncharacterized protein</fullName>
    </submittedName>
</protein>
<dbReference type="RefSeq" id="XP_010761523.1">
    <property type="nucleotide sequence ID" value="XM_010763221.1"/>
</dbReference>
<evidence type="ECO:0000313" key="2">
    <source>
        <dbReference type="EMBL" id="EEH49990.1"/>
    </source>
</evidence>
<dbReference type="KEGG" id="pbn:PADG_06069"/>
<organism evidence="2 3">
    <name type="scientific">Paracoccidioides brasiliensis (strain Pb18)</name>
    <dbReference type="NCBI Taxonomy" id="502780"/>
    <lineage>
        <taxon>Eukaryota</taxon>
        <taxon>Fungi</taxon>
        <taxon>Dikarya</taxon>
        <taxon>Ascomycota</taxon>
        <taxon>Pezizomycotina</taxon>
        <taxon>Eurotiomycetes</taxon>
        <taxon>Eurotiomycetidae</taxon>
        <taxon>Onygenales</taxon>
        <taxon>Ajellomycetaceae</taxon>
        <taxon>Paracoccidioides</taxon>
    </lineage>
</organism>
<feature type="region of interest" description="Disordered" evidence="1">
    <location>
        <begin position="128"/>
        <end position="155"/>
    </location>
</feature>
<keyword evidence="3" id="KW-1185">Reference proteome</keyword>
<dbReference type="Proteomes" id="UP000001628">
    <property type="component" value="Unassembled WGS sequence"/>
</dbReference>
<reference evidence="2 3" key="1">
    <citation type="journal article" date="2011" name="PLoS Genet.">
        <title>Comparative genomic analysis of human fungal pathogens causing paracoccidioidomycosis.</title>
        <authorList>
            <person name="Desjardins C.A."/>
            <person name="Champion M.D."/>
            <person name="Holder J.W."/>
            <person name="Muszewska A."/>
            <person name="Goldberg J."/>
            <person name="Bailao A.M."/>
            <person name="Brigido M.M."/>
            <person name="Ferreira M.E."/>
            <person name="Garcia A.M."/>
            <person name="Grynberg M."/>
            <person name="Gujja S."/>
            <person name="Heiman D.I."/>
            <person name="Henn M.R."/>
            <person name="Kodira C.D."/>
            <person name="Leon-Narvaez H."/>
            <person name="Longo L.V."/>
            <person name="Ma L.J."/>
            <person name="Malavazi I."/>
            <person name="Matsuo A.L."/>
            <person name="Morais F.V."/>
            <person name="Pereira M."/>
            <person name="Rodriguez-Brito S."/>
            <person name="Sakthikumar S."/>
            <person name="Salem-Izacc S.M."/>
            <person name="Sykes S.M."/>
            <person name="Teixeira M.M."/>
            <person name="Vallejo M.C."/>
            <person name="Walter M.E."/>
            <person name="Yandava C."/>
            <person name="Young S."/>
            <person name="Zeng Q."/>
            <person name="Zucker J."/>
            <person name="Felipe M.S."/>
            <person name="Goldman G.H."/>
            <person name="Haas B.J."/>
            <person name="McEwen J.G."/>
            <person name="Nino-Vega G."/>
            <person name="Puccia R."/>
            <person name="San-Blas G."/>
            <person name="Soares C.M."/>
            <person name="Birren B.W."/>
            <person name="Cuomo C.A."/>
        </authorList>
    </citation>
    <scope>NUCLEOTIDE SEQUENCE [LARGE SCALE GENOMIC DNA]</scope>
    <source>
        <strain evidence="2 3">Pb18</strain>
    </source>
</reference>
<dbReference type="GeneID" id="22584876"/>
<feature type="compositionally biased region" description="Low complexity" evidence="1">
    <location>
        <begin position="501"/>
        <end position="512"/>
    </location>
</feature>
<dbReference type="eggNOG" id="ENOG502T6Y6">
    <property type="taxonomic scope" value="Eukaryota"/>
</dbReference>
<feature type="compositionally biased region" description="Polar residues" evidence="1">
    <location>
        <begin position="387"/>
        <end position="397"/>
    </location>
</feature>
<dbReference type="OrthoDB" id="5374548at2759"/>
<dbReference type="HOGENOM" id="CLU_030893_0_0_1"/>
<proteinExistence type="predicted"/>
<dbReference type="EMBL" id="KN275963">
    <property type="protein sequence ID" value="EEH49990.1"/>
    <property type="molecule type" value="Genomic_DNA"/>
</dbReference>
<evidence type="ECO:0000256" key="1">
    <source>
        <dbReference type="SAM" id="MobiDB-lite"/>
    </source>
</evidence>
<sequence length="613" mass="67120">MTLPKLPYLRKGQEVASLRFYIHGPSLAYLVAIKIRRGMDNQTPNDVPSAAPPPGRCVADSRQAASPVATAHVPDSLPQCHLWCVSLHNRPLGSSSSSTAISFCISESASSHWCVLGGISLAMGSRPGSIDQHLDRQNQGQSEADYAGLRSSPPDEGVVDATLLQALRKTSPNTSRKRISQTVLTRPLPFRDYSARMKEISGSHTPRSPQLPHISRVSKLNLRRNQQSSQQLVFKKTNTQQSPGAQSEENHFQFSDQLSSPLLLVPEVSPNGTRWTTVPMADEPISSGFNSPSFPNPTTAPRAANSQFLSRYKAGKAVPLRTPEARSSPLNLNEAKLTRCFQNTSLSDVQCWLDGLNVESPSELYESDDSPSVSRMRREVYNSDCNLPQSQVLNVHHSSPRVGSGKENMSPSSSAFAAGSKLSPPLHTRDEEYDAPDSVASSTSPSLREHRSKLPVPSTPVLVRKTQKCFTSPRAYIRGRISPTLPRGHYVLPPRRKKVRSSSNSACPLSSSAYDPMQPFEIAEDEDADIPAKPPTGSSCPRKETWMGLRELSPHVTPFRKGQGPKRSRCSSYYDEDILLETKTEGETLASSKLPVMGNGRRIPIGHSMNMGE</sequence>
<accession>C1GFN3</accession>
<feature type="region of interest" description="Disordered" evidence="1">
    <location>
        <begin position="487"/>
        <end position="515"/>
    </location>
</feature>
<name>C1GFN3_PARBD</name>